<proteinExistence type="inferred from homology"/>
<evidence type="ECO:0000259" key="6">
    <source>
        <dbReference type="PROSITE" id="PS51339"/>
    </source>
</evidence>
<organism evidence="7 8">
    <name type="scientific">Rousettus aegyptiacus</name>
    <name type="common">Egyptian fruit bat</name>
    <name type="synonym">Pteropus aegyptiacus</name>
    <dbReference type="NCBI Taxonomy" id="9407"/>
    <lineage>
        <taxon>Eukaryota</taxon>
        <taxon>Metazoa</taxon>
        <taxon>Chordata</taxon>
        <taxon>Craniata</taxon>
        <taxon>Vertebrata</taxon>
        <taxon>Euteleostomi</taxon>
        <taxon>Mammalia</taxon>
        <taxon>Eutheria</taxon>
        <taxon>Laurasiatheria</taxon>
        <taxon>Chiroptera</taxon>
        <taxon>Yinpterochiroptera</taxon>
        <taxon>Pteropodoidea</taxon>
        <taxon>Pteropodidae</taxon>
        <taxon>Rousettinae</taxon>
        <taxon>Rousettus</taxon>
    </lineage>
</organism>
<dbReference type="PROSITE" id="PS51339">
    <property type="entry name" value="PPASE_MYOTUBULARIN"/>
    <property type="match status" value="1"/>
</dbReference>
<dbReference type="GO" id="GO:0016020">
    <property type="term" value="C:membrane"/>
    <property type="evidence" value="ECO:0007669"/>
    <property type="project" value="TreeGrafter"/>
</dbReference>
<dbReference type="OrthoDB" id="271628at2759"/>
<dbReference type="PANTHER" id="PTHR10807:SF39">
    <property type="entry name" value="MYOTUBULARIN-RELATED PROTEIN 10"/>
    <property type="match status" value="1"/>
</dbReference>
<dbReference type="GO" id="GO:0005737">
    <property type="term" value="C:cytoplasm"/>
    <property type="evidence" value="ECO:0007669"/>
    <property type="project" value="TreeGrafter"/>
</dbReference>
<accession>A0A7J8CJM3</accession>
<feature type="region of interest" description="Disordered" evidence="5">
    <location>
        <begin position="1"/>
        <end position="21"/>
    </location>
</feature>
<dbReference type="Proteomes" id="UP000593571">
    <property type="component" value="Unassembled WGS sequence"/>
</dbReference>
<dbReference type="GO" id="GO:0046856">
    <property type="term" value="P:phosphatidylinositol dephosphorylation"/>
    <property type="evidence" value="ECO:0007669"/>
    <property type="project" value="TreeGrafter"/>
</dbReference>
<keyword evidence="2" id="KW-0597">Phosphoprotein</keyword>
<feature type="domain" description="Myotubularin phosphatase" evidence="6">
    <location>
        <begin position="213"/>
        <end position="659"/>
    </location>
</feature>
<reference evidence="7 8" key="1">
    <citation type="journal article" date="2020" name="Nature">
        <title>Six reference-quality genomes reveal evolution of bat adaptations.</title>
        <authorList>
            <person name="Jebb D."/>
            <person name="Huang Z."/>
            <person name="Pippel M."/>
            <person name="Hughes G.M."/>
            <person name="Lavrichenko K."/>
            <person name="Devanna P."/>
            <person name="Winkler S."/>
            <person name="Jermiin L.S."/>
            <person name="Skirmuntt E.C."/>
            <person name="Katzourakis A."/>
            <person name="Burkitt-Gray L."/>
            <person name="Ray D.A."/>
            <person name="Sullivan K.A.M."/>
            <person name="Roscito J.G."/>
            <person name="Kirilenko B.M."/>
            <person name="Davalos L.M."/>
            <person name="Corthals A.P."/>
            <person name="Power M.L."/>
            <person name="Jones G."/>
            <person name="Ransome R.D."/>
            <person name="Dechmann D.K.N."/>
            <person name="Locatelli A.G."/>
            <person name="Puechmaille S.J."/>
            <person name="Fedrigo O."/>
            <person name="Jarvis E.D."/>
            <person name="Hiller M."/>
            <person name="Vernes S.C."/>
            <person name="Myers E.W."/>
            <person name="Teeling E.C."/>
        </authorList>
    </citation>
    <scope>NUCLEOTIDE SEQUENCE [LARGE SCALE GENOMIC DNA]</scope>
    <source>
        <strain evidence="7">MRouAeg1</strain>
        <tissue evidence="7">Muscle</tissue>
    </source>
</reference>
<keyword evidence="8" id="KW-1185">Reference proteome</keyword>
<dbReference type="AlphaFoldDB" id="A0A7J8CJM3"/>
<feature type="region of interest" description="Disordered" evidence="5">
    <location>
        <begin position="601"/>
        <end position="626"/>
    </location>
</feature>
<dbReference type="CDD" id="cd13346">
    <property type="entry name" value="PH-GRAM_MTMR10"/>
    <property type="match status" value="1"/>
</dbReference>
<evidence type="ECO:0000313" key="8">
    <source>
        <dbReference type="Proteomes" id="UP000593571"/>
    </source>
</evidence>
<dbReference type="InterPro" id="IPR011993">
    <property type="entry name" value="PH-like_dom_sf"/>
</dbReference>
<evidence type="ECO:0000256" key="3">
    <source>
        <dbReference type="ARBA" id="ARBA00069396"/>
    </source>
</evidence>
<dbReference type="SUPFAM" id="SSF50729">
    <property type="entry name" value="PH domain-like"/>
    <property type="match status" value="1"/>
</dbReference>
<dbReference type="InterPro" id="IPR030573">
    <property type="entry name" value="MTMR10_PTP"/>
</dbReference>
<dbReference type="SUPFAM" id="SSF52799">
    <property type="entry name" value="(Phosphotyrosine protein) phosphatases II"/>
    <property type="match status" value="1"/>
</dbReference>
<name>A0A7J8CJM3_ROUAE</name>
<feature type="compositionally biased region" description="Low complexity" evidence="5">
    <location>
        <begin position="610"/>
        <end position="624"/>
    </location>
</feature>
<evidence type="ECO:0000256" key="2">
    <source>
        <dbReference type="ARBA" id="ARBA00022553"/>
    </source>
</evidence>
<evidence type="ECO:0000256" key="1">
    <source>
        <dbReference type="ARBA" id="ARBA00007471"/>
    </source>
</evidence>
<dbReference type="InterPro" id="IPR010569">
    <property type="entry name" value="Myotubularin-like_Pase_dom"/>
</dbReference>
<dbReference type="Pfam" id="PF12578">
    <property type="entry name" value="3-PAP"/>
    <property type="match status" value="1"/>
</dbReference>
<dbReference type="PANTHER" id="PTHR10807">
    <property type="entry name" value="MYOTUBULARIN-RELATED"/>
    <property type="match status" value="1"/>
</dbReference>
<gene>
    <name evidence="7" type="ORF">HJG63_013682</name>
</gene>
<dbReference type="InterPro" id="IPR022587">
    <property type="entry name" value="MTMR12-like_C"/>
</dbReference>
<comment type="caution">
    <text evidence="7">The sequence shown here is derived from an EMBL/GenBank/DDBJ whole genome shotgun (WGS) entry which is preliminary data.</text>
</comment>
<evidence type="ECO:0000313" key="7">
    <source>
        <dbReference type="EMBL" id="KAF6411046.1"/>
    </source>
</evidence>
<dbReference type="InterPro" id="IPR036004">
    <property type="entry name" value="MTMR10_PH-GRAM"/>
</dbReference>
<evidence type="ECO:0000256" key="5">
    <source>
        <dbReference type="SAM" id="MobiDB-lite"/>
    </source>
</evidence>
<dbReference type="Gene3D" id="2.30.29.30">
    <property type="entry name" value="Pleckstrin-homology domain (PH domain)/Phosphotyrosine-binding domain (PTB)"/>
    <property type="match status" value="1"/>
</dbReference>
<evidence type="ECO:0000256" key="4">
    <source>
        <dbReference type="ARBA" id="ARBA00079481"/>
    </source>
</evidence>
<dbReference type="EMBL" id="JACASE010000014">
    <property type="protein sequence ID" value="KAF6411046.1"/>
    <property type="molecule type" value="Genomic_DNA"/>
</dbReference>
<dbReference type="FunFam" id="2.30.29.30:FF:000198">
    <property type="entry name" value="Myotubularin related protein 10"/>
    <property type="match status" value="1"/>
</dbReference>
<protein>
    <recommendedName>
        <fullName evidence="3">Myotubularin-related protein 10</fullName>
    </recommendedName>
    <alternativeName>
        <fullName evidence="4">Inactive phosphatidylinositol 3-phosphatase 10</fullName>
    </alternativeName>
</protein>
<dbReference type="KEGG" id="ray:107515767"/>
<dbReference type="InterPro" id="IPR030564">
    <property type="entry name" value="Myotubularin"/>
</dbReference>
<dbReference type="CDD" id="cd14593">
    <property type="entry name" value="PTP-MTMR10"/>
    <property type="match status" value="1"/>
</dbReference>
<comment type="similarity">
    <text evidence="1">Belongs to the protein-tyrosine phosphatase family. Non-receptor class myotubularin subfamily.</text>
</comment>
<sequence length="765" mass="86393">MFSLKPPRPTFRSYLLPPPPTDDQINSELKKKLEPVLLPGEIVVNEVSFVRKCIASDTSQYDLWGKLICTNFKISFITDDPMPLQKFHYRNLLLGEHDVPLTCIEQIVTVNDHKRKQKVLGPNQKLKFNPTELIIYCKDFRIVRFRFDESGPESAKKVCLAIAHYSQPTDLQLLFAFEYVGKKYHNSANKINGAPTGDGGAADGGSSQKTPLFETYSDWDREVKRTGASAWRVCSINEGYMISTCLPEYFVVPSSLADQDLKTFSHSFVGRRMPVWCWSHANGSALVRMALVRDALQQRKIGQRICNAVTKSHPQRSDVYKSDLDKALPSVQDTQAAFVRLKQLCVNEPFEETEEKWLSSLESTRWLEYVRAFLRHSVELVCVLEARRVSVILQEEEGRDLSCIVASLVQVMLDPYFRTITGFQSLIQKEWVMAGYQFLDRCNHLKRSEKESPLFLLFLDATWQLLEQYPTAFEFSETYLAVLGDSTRIALFGTFLFNCPHQRVRQSTEFAISKNIQLGDEKGLKFPSVWDWSLQFTARDRTLFHNPSYVGKSTARVQPGSVKAFKRAKKTYSSTLRGPPASLENGLARDQESLLRRNSLTVRGRPDAPQPGQGQSGGPSSSPSTEQLFLEWSAKPLDPHGVLLPRLSGAHVKLWKLCYFRWVPETQIRHGGPITTFHKLSLLADEVDVLGRALRQQQAGPPPSRMYFRASGPPDAAATPDFLSSSFPFSPVGNLCRRSISGTPLSKFLSGAKIWLSTETLASED</sequence>
<dbReference type="Pfam" id="PF06602">
    <property type="entry name" value="Myotub-related"/>
    <property type="match status" value="2"/>
</dbReference>
<dbReference type="InterPro" id="IPR029021">
    <property type="entry name" value="Prot-tyrosine_phosphatase-like"/>
</dbReference>